<dbReference type="EMBL" id="BDGJ01000197">
    <property type="protein sequence ID" value="GAW94088.1"/>
    <property type="molecule type" value="Genomic_DNA"/>
</dbReference>
<comment type="caution">
    <text evidence="11">Lacks conserved residue(s) required for the propagation of feature annotation.</text>
</comment>
<proteinExistence type="inferred from homology"/>
<comment type="caution">
    <text evidence="12">The sequence shown here is derived from an EMBL/GenBank/DDBJ whole genome shotgun (WGS) entry which is preliminary data.</text>
</comment>
<feature type="binding site" evidence="11">
    <location>
        <position position="256"/>
    </location>
    <ligand>
        <name>pyridoxal 5'-phosphate</name>
        <dbReference type="ChEBI" id="CHEBI:597326"/>
    </ligand>
</feature>
<evidence type="ECO:0000256" key="10">
    <source>
        <dbReference type="ARBA" id="ARBA00060970"/>
    </source>
</evidence>
<feature type="binding site" evidence="11">
    <location>
        <position position="150"/>
    </location>
    <ligand>
        <name>substrate</name>
    </ligand>
</feature>
<dbReference type="InterPro" id="IPR005815">
    <property type="entry name" value="BioA"/>
</dbReference>
<comment type="cofactor">
    <cofactor evidence="1 11">
        <name>pyridoxal 5'-phosphate</name>
        <dbReference type="ChEBI" id="CHEBI:597326"/>
    </cofactor>
</comment>
<accession>A0A1Z5HXE4</accession>
<dbReference type="Proteomes" id="UP000197032">
    <property type="component" value="Unassembled WGS sequence"/>
</dbReference>
<dbReference type="GO" id="GO:0005737">
    <property type="term" value="C:cytoplasm"/>
    <property type="evidence" value="ECO:0007669"/>
    <property type="project" value="UniProtKB-SubCell"/>
</dbReference>
<evidence type="ECO:0000256" key="8">
    <source>
        <dbReference type="ARBA" id="ARBA00022756"/>
    </source>
</evidence>
<evidence type="ECO:0000256" key="5">
    <source>
        <dbReference type="ARBA" id="ARBA00022576"/>
    </source>
</evidence>
<feature type="binding site" evidence="11">
    <location>
        <position position="320"/>
    </location>
    <ligand>
        <name>substrate</name>
    </ligand>
</feature>
<keyword evidence="8 11" id="KW-0093">Biotin biosynthesis</keyword>
<protein>
    <recommendedName>
        <fullName evidence="11">Adenosylmethionine-8-amino-7-oxononanoate aminotransferase</fullName>
        <ecNumber evidence="11">2.6.1.62</ecNumber>
    </recommendedName>
    <alternativeName>
        <fullName evidence="11">7,8-diamino-pelargonic acid aminotransferase</fullName>
        <shortName evidence="11">DAPA AT</shortName>
        <shortName evidence="11">DAPA aminotransferase</shortName>
    </alternativeName>
    <alternativeName>
        <fullName evidence="11">7,8-diaminononanoate synthase</fullName>
        <shortName evidence="11">DANS</shortName>
    </alternativeName>
    <alternativeName>
        <fullName evidence="11">Diaminopelargonic acid synthase</fullName>
    </alternativeName>
</protein>
<gene>
    <name evidence="11" type="primary">bioA</name>
    <name evidence="12" type="ORF">KKC1_32040</name>
</gene>
<evidence type="ECO:0000256" key="2">
    <source>
        <dbReference type="ARBA" id="ARBA00004496"/>
    </source>
</evidence>
<comment type="subcellular location">
    <subcellularLocation>
        <location evidence="2 11">Cytoplasm</location>
    </subcellularLocation>
</comment>
<dbReference type="SUPFAM" id="SSF53383">
    <property type="entry name" value="PLP-dependent transferases"/>
    <property type="match status" value="1"/>
</dbReference>
<keyword evidence="13" id="KW-1185">Reference proteome</keyword>
<dbReference type="GO" id="GO:0030170">
    <property type="term" value="F:pyridoxal phosphate binding"/>
    <property type="evidence" value="ECO:0007669"/>
    <property type="project" value="UniProtKB-UniRule"/>
</dbReference>
<dbReference type="HAMAP" id="MF_00834">
    <property type="entry name" value="BioA"/>
    <property type="match status" value="1"/>
</dbReference>
<name>A0A1Z5HXE4_9FIRM</name>
<keyword evidence="4 11" id="KW-0963">Cytoplasm</keyword>
<dbReference type="UniPathway" id="UPA00078">
    <property type="reaction ID" value="UER00160"/>
</dbReference>
<comment type="function">
    <text evidence="11">Catalyzes the transfer of the alpha-amino group from S-adenosyl-L-methionine (SAM) to 7-keto-8-aminopelargonic acid (KAPA) to form 7,8-diaminopelargonic acid (DAPA). It is the only aminotransferase known to utilize SAM as an amino donor.</text>
</comment>
<dbReference type="InterPro" id="IPR015421">
    <property type="entry name" value="PyrdxlP-dep_Trfase_major"/>
</dbReference>
<evidence type="ECO:0000256" key="9">
    <source>
        <dbReference type="ARBA" id="ARBA00022898"/>
    </source>
</evidence>
<feature type="binding site" evidence="11">
    <location>
        <begin position="115"/>
        <end position="116"/>
    </location>
    <ligand>
        <name>pyridoxal 5'-phosphate</name>
        <dbReference type="ChEBI" id="CHEBI:597326"/>
    </ligand>
</feature>
<dbReference type="NCBIfam" id="TIGR00508">
    <property type="entry name" value="bioA"/>
    <property type="match status" value="1"/>
</dbReference>
<keyword evidence="5 11" id="KW-0032">Aminotransferase</keyword>
<evidence type="ECO:0000256" key="11">
    <source>
        <dbReference type="HAMAP-Rule" id="MF_00834"/>
    </source>
</evidence>
<dbReference type="GO" id="GO:0004015">
    <property type="term" value="F:adenosylmethionine-8-amino-7-oxononanoate transaminase activity"/>
    <property type="evidence" value="ECO:0007669"/>
    <property type="project" value="UniProtKB-UniRule"/>
</dbReference>
<dbReference type="InterPro" id="IPR015424">
    <property type="entry name" value="PyrdxlP-dep_Trfase"/>
</dbReference>
<dbReference type="Gene3D" id="3.40.640.10">
    <property type="entry name" value="Type I PLP-dependent aspartate aminotransferase-like (Major domain)"/>
    <property type="match status" value="1"/>
</dbReference>
<dbReference type="PANTHER" id="PTHR42684:SF17">
    <property type="entry name" value="ADENOSYLMETHIONINE-8-AMINO-7-OXONONANOATE AMINOTRANSFERASE"/>
    <property type="match status" value="1"/>
</dbReference>
<evidence type="ECO:0000256" key="7">
    <source>
        <dbReference type="ARBA" id="ARBA00022691"/>
    </source>
</evidence>
<dbReference type="AlphaFoldDB" id="A0A1Z5HXE4"/>
<feature type="site" description="Participates in the substrate recognition with KAPA and in a stacking interaction with the adenine ring of SAM" evidence="11">
    <location>
        <position position="18"/>
    </location>
</feature>
<keyword evidence="7 11" id="KW-0949">S-adenosyl-L-methionine</keyword>
<comment type="similarity">
    <text evidence="10 11">Belongs to the class-III pyridoxal-phosphate-dependent aminotransferase family. BioA subfamily.</text>
</comment>
<comment type="subunit">
    <text evidence="3 11">Homodimer.</text>
</comment>
<dbReference type="InterPro" id="IPR049704">
    <property type="entry name" value="Aminotrans_3_PPA_site"/>
</dbReference>
<comment type="catalytic activity">
    <reaction evidence="11">
        <text>(8S)-8-amino-7-oxononanoate + S-adenosyl-L-methionine = S-adenosyl-4-methylsulfanyl-2-oxobutanoate + (7R,8S)-7,8-diammoniononanoate</text>
        <dbReference type="Rhea" id="RHEA:16861"/>
        <dbReference type="ChEBI" id="CHEBI:16490"/>
        <dbReference type="ChEBI" id="CHEBI:59789"/>
        <dbReference type="ChEBI" id="CHEBI:149468"/>
        <dbReference type="ChEBI" id="CHEBI:149469"/>
        <dbReference type="EC" id="2.6.1.62"/>
    </reaction>
</comment>
<feature type="binding site" evidence="11">
    <location>
        <begin position="321"/>
        <end position="322"/>
    </location>
    <ligand>
        <name>pyridoxal 5'-phosphate</name>
        <dbReference type="ChEBI" id="CHEBI:597326"/>
    </ligand>
</feature>
<feature type="modified residue" description="N6-(pyridoxal phosphate)lysine" evidence="11">
    <location>
        <position position="285"/>
    </location>
</feature>
<feature type="binding site" evidence="11">
    <location>
        <position position="285"/>
    </location>
    <ligand>
        <name>substrate</name>
    </ligand>
</feature>
<evidence type="ECO:0000256" key="1">
    <source>
        <dbReference type="ARBA" id="ARBA00001933"/>
    </source>
</evidence>
<keyword evidence="9 11" id="KW-0663">Pyridoxal phosphate</keyword>
<organism evidence="12 13">
    <name type="scientific">Calderihabitans maritimus</name>
    <dbReference type="NCBI Taxonomy" id="1246530"/>
    <lineage>
        <taxon>Bacteria</taxon>
        <taxon>Bacillati</taxon>
        <taxon>Bacillota</taxon>
        <taxon>Clostridia</taxon>
        <taxon>Neomoorellales</taxon>
        <taxon>Calderihabitantaceae</taxon>
        <taxon>Calderihabitans</taxon>
    </lineage>
</organism>
<evidence type="ECO:0000313" key="12">
    <source>
        <dbReference type="EMBL" id="GAW94088.1"/>
    </source>
</evidence>
<evidence type="ECO:0000256" key="4">
    <source>
        <dbReference type="ARBA" id="ARBA00022490"/>
    </source>
</evidence>
<feature type="binding site" evidence="11">
    <location>
        <position position="415"/>
    </location>
    <ligand>
        <name>substrate</name>
    </ligand>
</feature>
<sequence length="450" mass="50419">MDKLTLAEKDKKYIWHPFTQMKDWEQEDIVIIERGKGIKLIDVDGREYYDGVSSLWVNIHGHRKEEIDRAIISQLGRIAHSTFLGLSNVPAIELAEKLVAITPASLTRVFYSDSGSEAVEIALKMAYQYWQQKENPCPGKTKFLTLTNAYHGDTIGAVSVGGIDLFHATYRPLLFETRKVPSPYCYRCPYERDKESCSRECLQYIERVLQEEHESIAAFVVEPLIQGAAGMLTSPPGFLKAVRDLCTRYGVLLIVDEVATGFGRTGKMFACEHEGVQPDLMAVAKGITGGYLPLAATLTTEEVYRAFYGEYEEKKTFFHGHSYTGNQLACAAALANLRLFEEEKLLEGLGEKIKVVEEELTGIAELPHVGEVRQCGMMVGIELVQDKAEKTPYPWKDKTGYRVCLEARRRGMIIRPLGDVIVFMPPLASSCDDLRVMLNIIKASIETVTG</sequence>
<keyword evidence="6 11" id="KW-0808">Transferase</keyword>
<dbReference type="Gene3D" id="3.90.1150.10">
    <property type="entry name" value="Aspartate Aminotransferase, domain 1"/>
    <property type="match status" value="1"/>
</dbReference>
<dbReference type="Pfam" id="PF00202">
    <property type="entry name" value="Aminotran_3"/>
    <property type="match status" value="1"/>
</dbReference>
<comment type="pathway">
    <text evidence="11">Cofactor biosynthesis; biotin biosynthesis; 7,8-diaminononanoate from 8-amino-7-oxononanoate (SAM route): step 1/1.</text>
</comment>
<dbReference type="PANTHER" id="PTHR42684">
    <property type="entry name" value="ADENOSYLMETHIONINE-8-AMINO-7-OXONONANOATE AMINOTRANSFERASE"/>
    <property type="match status" value="1"/>
</dbReference>
<evidence type="ECO:0000313" key="13">
    <source>
        <dbReference type="Proteomes" id="UP000197032"/>
    </source>
</evidence>
<dbReference type="PROSITE" id="PS00600">
    <property type="entry name" value="AA_TRANSFER_CLASS_3"/>
    <property type="match status" value="1"/>
</dbReference>
<dbReference type="CDD" id="cd00610">
    <property type="entry name" value="OAT_like"/>
    <property type="match status" value="1"/>
</dbReference>
<dbReference type="InterPro" id="IPR005814">
    <property type="entry name" value="Aminotrans_3"/>
</dbReference>
<reference evidence="13" key="1">
    <citation type="journal article" date="2017" name="Appl. Environ. Microbiol.">
        <title>Genomic Analysis of Calderihabitans maritimus KKC1, a Thermophilic, Hydrogenogenic, Carboxydotrophic Bacterium Isolated from Marine Sediment.</title>
        <authorList>
            <person name="Omae K."/>
            <person name="Yoneda Y."/>
            <person name="Fukuyama Y."/>
            <person name="Yoshida T."/>
            <person name="Sako Y."/>
        </authorList>
    </citation>
    <scope>NUCLEOTIDE SEQUENCE [LARGE SCALE GENOMIC DNA]</scope>
    <source>
        <strain evidence="13">KKC1</strain>
    </source>
</reference>
<dbReference type="EC" id="2.6.1.62" evidence="11"/>
<dbReference type="InterPro" id="IPR015422">
    <property type="entry name" value="PyrdxlP-dep_Trfase_small"/>
</dbReference>
<evidence type="ECO:0000256" key="3">
    <source>
        <dbReference type="ARBA" id="ARBA00011738"/>
    </source>
</evidence>
<dbReference type="GO" id="GO:0009102">
    <property type="term" value="P:biotin biosynthetic process"/>
    <property type="evidence" value="ECO:0007669"/>
    <property type="project" value="UniProtKB-UniRule"/>
</dbReference>
<evidence type="ECO:0000256" key="6">
    <source>
        <dbReference type="ARBA" id="ARBA00022679"/>
    </source>
</evidence>
<dbReference type="FunFam" id="3.40.640.10:FF:000078">
    <property type="entry name" value="Adenosylmethionine-8-amino-7-oxononanoate aminotransferase"/>
    <property type="match status" value="1"/>
</dbReference>